<feature type="transmembrane region" description="Helical" evidence="1">
    <location>
        <begin position="43"/>
        <end position="65"/>
    </location>
</feature>
<evidence type="ECO:0000256" key="1">
    <source>
        <dbReference type="SAM" id="Phobius"/>
    </source>
</evidence>
<feature type="transmembrane region" description="Helical" evidence="1">
    <location>
        <begin position="138"/>
        <end position="165"/>
    </location>
</feature>
<evidence type="ECO:0008006" key="4">
    <source>
        <dbReference type="Google" id="ProtNLM"/>
    </source>
</evidence>
<keyword evidence="1" id="KW-0472">Membrane</keyword>
<dbReference type="STRING" id="573058.SAMN00017477_1427"/>
<dbReference type="Pfam" id="PF12822">
    <property type="entry name" value="ECF_trnsprt"/>
    <property type="match status" value="1"/>
</dbReference>
<reference evidence="3" key="1">
    <citation type="submission" date="2017-04" db="EMBL/GenBank/DDBJ databases">
        <authorList>
            <person name="Varghese N."/>
            <person name="Submissions S."/>
        </authorList>
    </citation>
    <scope>NUCLEOTIDE SEQUENCE [LARGE SCALE GENOMIC DNA]</scope>
    <source>
        <strain evidence="3">DSM 20463</strain>
    </source>
</reference>
<accession>A0A1W1V5H2</accession>
<feature type="transmembrane region" description="Helical" evidence="1">
    <location>
        <begin position="103"/>
        <end position="126"/>
    </location>
</feature>
<evidence type="ECO:0000313" key="3">
    <source>
        <dbReference type="Proteomes" id="UP000192368"/>
    </source>
</evidence>
<dbReference type="AlphaFoldDB" id="A0A1W1V5H2"/>
<dbReference type="Gene3D" id="1.10.1760.20">
    <property type="match status" value="1"/>
</dbReference>
<name>A0A1W1V5H2_PEPAS</name>
<feature type="transmembrane region" description="Helical" evidence="1">
    <location>
        <begin position="12"/>
        <end position="36"/>
    </location>
</feature>
<protein>
    <recommendedName>
        <fullName evidence="4">Niacin transporter</fullName>
    </recommendedName>
</protein>
<sequence>MKNSATKELVLSALFIALGVVLPMVFHAIGAGPVFLPMHIPVLLAGFFLSVPYAALVGILTPILSSVITGMPPMFPVLPFMVFELLTYGVVVSYMYRKMKVNIFVALISAMVAGRIAAGIVVWVLATFFMAKLPAPTVFITGAIAKGIPGIIIQLIFIPAIVYMLKKQKIVAR</sequence>
<evidence type="ECO:0000313" key="2">
    <source>
        <dbReference type="EMBL" id="SMB88598.1"/>
    </source>
</evidence>
<dbReference type="EMBL" id="FWWR01000009">
    <property type="protein sequence ID" value="SMB88598.1"/>
    <property type="molecule type" value="Genomic_DNA"/>
</dbReference>
<dbReference type="GO" id="GO:0022857">
    <property type="term" value="F:transmembrane transporter activity"/>
    <property type="evidence" value="ECO:0007669"/>
    <property type="project" value="InterPro"/>
</dbReference>
<gene>
    <name evidence="2" type="ORF">SAMN00017477_1427</name>
</gene>
<dbReference type="RefSeq" id="WP_084230967.1">
    <property type="nucleotide sequence ID" value="NZ_FWWR01000009.1"/>
</dbReference>
<dbReference type="InterPro" id="IPR024529">
    <property type="entry name" value="ECF_trnsprt_substrate-spec"/>
</dbReference>
<keyword evidence="1" id="KW-1133">Transmembrane helix</keyword>
<proteinExistence type="predicted"/>
<keyword evidence="3" id="KW-1185">Reference proteome</keyword>
<organism evidence="2 3">
    <name type="scientific">Peptoniphilus asaccharolyticus DSM 20463</name>
    <dbReference type="NCBI Taxonomy" id="573058"/>
    <lineage>
        <taxon>Bacteria</taxon>
        <taxon>Bacillati</taxon>
        <taxon>Bacillota</taxon>
        <taxon>Tissierellia</taxon>
        <taxon>Tissierellales</taxon>
        <taxon>Peptoniphilaceae</taxon>
        <taxon>Peptoniphilus</taxon>
    </lineage>
</organism>
<dbReference type="OrthoDB" id="9815422at2"/>
<dbReference type="Proteomes" id="UP000192368">
    <property type="component" value="Unassembled WGS sequence"/>
</dbReference>
<feature type="transmembrane region" description="Helical" evidence="1">
    <location>
        <begin position="77"/>
        <end position="96"/>
    </location>
</feature>
<keyword evidence="1" id="KW-0812">Transmembrane</keyword>